<keyword evidence="6" id="KW-1185">Reference proteome</keyword>
<dbReference type="PROSITE" id="PS50043">
    <property type="entry name" value="HTH_LUXR_2"/>
    <property type="match status" value="1"/>
</dbReference>
<evidence type="ECO:0000313" key="6">
    <source>
        <dbReference type="Proteomes" id="UP000199515"/>
    </source>
</evidence>
<dbReference type="InterPro" id="IPR000792">
    <property type="entry name" value="Tscrpt_reg_LuxR_C"/>
</dbReference>
<dbReference type="CDD" id="cd06170">
    <property type="entry name" value="LuxR_C_like"/>
    <property type="match status" value="1"/>
</dbReference>
<evidence type="ECO:0000256" key="1">
    <source>
        <dbReference type="ARBA" id="ARBA00023015"/>
    </source>
</evidence>
<proteinExistence type="predicted"/>
<dbReference type="STRING" id="589385.SAMN05421504_108129"/>
<dbReference type="InterPro" id="IPR036388">
    <property type="entry name" value="WH-like_DNA-bd_sf"/>
</dbReference>
<evidence type="ECO:0000256" key="3">
    <source>
        <dbReference type="ARBA" id="ARBA00023163"/>
    </source>
</evidence>
<dbReference type="SUPFAM" id="SSF46894">
    <property type="entry name" value="C-terminal effector domain of the bipartite response regulators"/>
    <property type="match status" value="1"/>
</dbReference>
<dbReference type="SMART" id="SM00421">
    <property type="entry name" value="HTH_LUXR"/>
    <property type="match status" value="1"/>
</dbReference>
<dbReference type="PRINTS" id="PR00038">
    <property type="entry name" value="HTHLUXR"/>
</dbReference>
<dbReference type="Pfam" id="PF00196">
    <property type="entry name" value="GerE"/>
    <property type="match status" value="1"/>
</dbReference>
<dbReference type="AlphaFoldDB" id="A0A1H3PBQ5"/>
<name>A0A1H3PBQ5_9PSEU</name>
<dbReference type="PANTHER" id="PTHR44688:SF16">
    <property type="entry name" value="DNA-BINDING TRANSCRIPTIONAL ACTIVATOR DEVR_DOSR"/>
    <property type="match status" value="1"/>
</dbReference>
<dbReference type="EMBL" id="FNON01000008">
    <property type="protein sequence ID" value="SDY98488.1"/>
    <property type="molecule type" value="Genomic_DNA"/>
</dbReference>
<reference evidence="5 6" key="1">
    <citation type="submission" date="2016-10" db="EMBL/GenBank/DDBJ databases">
        <authorList>
            <person name="de Groot N.N."/>
        </authorList>
    </citation>
    <scope>NUCLEOTIDE SEQUENCE [LARGE SCALE GENOMIC DNA]</scope>
    <source>
        <strain evidence="5 6">CPCC 202699</strain>
    </source>
</reference>
<dbReference type="Proteomes" id="UP000199515">
    <property type="component" value="Unassembled WGS sequence"/>
</dbReference>
<keyword evidence="2" id="KW-0238">DNA-binding</keyword>
<feature type="domain" description="HTH luxR-type" evidence="4">
    <location>
        <begin position="178"/>
        <end position="242"/>
    </location>
</feature>
<accession>A0A1H3PBQ5</accession>
<evidence type="ECO:0000313" key="5">
    <source>
        <dbReference type="EMBL" id="SDY98488.1"/>
    </source>
</evidence>
<dbReference type="Gene3D" id="1.10.10.10">
    <property type="entry name" value="Winged helix-like DNA-binding domain superfamily/Winged helix DNA-binding domain"/>
    <property type="match status" value="1"/>
</dbReference>
<dbReference type="InterPro" id="IPR016032">
    <property type="entry name" value="Sig_transdc_resp-reg_C-effctor"/>
</dbReference>
<keyword evidence="1" id="KW-0805">Transcription regulation</keyword>
<dbReference type="PANTHER" id="PTHR44688">
    <property type="entry name" value="DNA-BINDING TRANSCRIPTIONAL ACTIVATOR DEVR_DOSR"/>
    <property type="match status" value="1"/>
</dbReference>
<gene>
    <name evidence="5" type="ORF">SAMN05421504_108129</name>
</gene>
<dbReference type="GO" id="GO:0003677">
    <property type="term" value="F:DNA binding"/>
    <property type="evidence" value="ECO:0007669"/>
    <property type="project" value="UniProtKB-KW"/>
</dbReference>
<keyword evidence="3" id="KW-0804">Transcription</keyword>
<evidence type="ECO:0000259" key="4">
    <source>
        <dbReference type="PROSITE" id="PS50043"/>
    </source>
</evidence>
<protein>
    <submittedName>
        <fullName evidence="5">Regulatory protein, luxR family</fullName>
    </submittedName>
</protein>
<dbReference type="GO" id="GO:0006355">
    <property type="term" value="P:regulation of DNA-templated transcription"/>
    <property type="evidence" value="ECO:0007669"/>
    <property type="project" value="InterPro"/>
</dbReference>
<sequence length="242" mass="26449">MVRLLNEDITGELSQDALARFTSLVGCDMASYAVTDHGSSAVVDAATDRPEHNLLGTPGFAEALREHPGFGAYRSGKLALGSSIALSELGDRRSLGRLALFADHWQPRGIVDQLVCVIGLDGRHGTVLTFNRSRRGFSRRDRAVVELLAPHVQQRVTTGKRLAALAMAARIAEPVDRALDRLSALTPRERDVARHLASGATDREIARVLMISHRTVHKHLEQIYRKLGLTNRTGLLALVTRA</sequence>
<organism evidence="5 6">
    <name type="scientific">Amycolatopsis xylanica</name>
    <dbReference type="NCBI Taxonomy" id="589385"/>
    <lineage>
        <taxon>Bacteria</taxon>
        <taxon>Bacillati</taxon>
        <taxon>Actinomycetota</taxon>
        <taxon>Actinomycetes</taxon>
        <taxon>Pseudonocardiales</taxon>
        <taxon>Pseudonocardiaceae</taxon>
        <taxon>Amycolatopsis</taxon>
    </lineage>
</organism>
<evidence type="ECO:0000256" key="2">
    <source>
        <dbReference type="ARBA" id="ARBA00023125"/>
    </source>
</evidence>